<evidence type="ECO:0000256" key="2">
    <source>
        <dbReference type="SAM" id="Phobius"/>
    </source>
</evidence>
<dbReference type="RefSeq" id="XP_018293117.1">
    <property type="nucleotide sequence ID" value="XM_018435635.1"/>
</dbReference>
<accession>A0A162PQJ3</accession>
<feature type="region of interest" description="Disordered" evidence="1">
    <location>
        <begin position="186"/>
        <end position="211"/>
    </location>
</feature>
<evidence type="ECO:0000256" key="1">
    <source>
        <dbReference type="SAM" id="MobiDB-lite"/>
    </source>
</evidence>
<dbReference type="VEuPathDB" id="FungiDB:PHYBLDRAFT_167398"/>
<protein>
    <submittedName>
        <fullName evidence="3">Uncharacterized protein</fullName>
    </submittedName>
</protein>
<dbReference type="OrthoDB" id="10622448at2759"/>
<organism evidence="3 4">
    <name type="scientific">Phycomyces blakesleeanus (strain ATCC 8743b / DSM 1359 / FGSC 10004 / NBRC 33097 / NRRL 1555)</name>
    <dbReference type="NCBI Taxonomy" id="763407"/>
    <lineage>
        <taxon>Eukaryota</taxon>
        <taxon>Fungi</taxon>
        <taxon>Fungi incertae sedis</taxon>
        <taxon>Mucoromycota</taxon>
        <taxon>Mucoromycotina</taxon>
        <taxon>Mucoromycetes</taxon>
        <taxon>Mucorales</taxon>
        <taxon>Phycomycetaceae</taxon>
        <taxon>Phycomyces</taxon>
    </lineage>
</organism>
<dbReference type="EMBL" id="KV440978">
    <property type="protein sequence ID" value="OAD75077.1"/>
    <property type="molecule type" value="Genomic_DNA"/>
</dbReference>
<feature type="transmembrane region" description="Helical" evidence="2">
    <location>
        <begin position="289"/>
        <end position="307"/>
    </location>
</feature>
<dbReference type="Proteomes" id="UP000077315">
    <property type="component" value="Unassembled WGS sequence"/>
</dbReference>
<dbReference type="AlphaFoldDB" id="A0A162PQJ3"/>
<keyword evidence="2" id="KW-0812">Transmembrane</keyword>
<proteinExistence type="predicted"/>
<name>A0A162PQJ3_PHYB8</name>
<feature type="transmembrane region" description="Helical" evidence="2">
    <location>
        <begin position="47"/>
        <end position="65"/>
    </location>
</feature>
<gene>
    <name evidence="3" type="ORF">PHYBLDRAFT_167398</name>
</gene>
<evidence type="ECO:0000313" key="4">
    <source>
        <dbReference type="Proteomes" id="UP000077315"/>
    </source>
</evidence>
<evidence type="ECO:0000313" key="3">
    <source>
        <dbReference type="EMBL" id="OAD75077.1"/>
    </source>
</evidence>
<dbReference type="GeneID" id="28996541"/>
<dbReference type="InParanoid" id="A0A162PQJ3"/>
<keyword evidence="2" id="KW-1133">Transmembrane helix</keyword>
<keyword evidence="2" id="KW-0472">Membrane</keyword>
<keyword evidence="4" id="KW-1185">Reference proteome</keyword>
<sequence length="377" mass="42601">MNPHTFLLEFIVIFLQMDELVHRIKSTLGFGQDYSMFSRCNKMMLPLTGIFITFALATIFISYTYQGVDLYLPSSFSPLTRALGSLKGISYTKNRPGSDRPTLGIAGTKPSVFKPVFKPVWSTFGLDDQHDDNHPKPTLVKSRVPEAPTRTFTVLIYVSNTSPGQQTGLASHIRYNTTRTITAYRFPPTETPLGASNATDRNNDRDNKNKNRYTYTITKYRRKHVTRTVTSHGPIKVDQMATSADESARIKPTPFDTNKEAGFQEIIDQSDQADQSELSPAQKANLKNYIWLTIPFTGLRLAFYIVVPPRMCISLKYEFLCWETTQEEIDLMLGQISVVAVPGLLFFAGCLCAAVMDSLKIVVGSLTRLKRRYFCFY</sequence>
<feature type="transmembrane region" description="Helical" evidence="2">
    <location>
        <begin position="339"/>
        <end position="363"/>
    </location>
</feature>
<reference evidence="4" key="1">
    <citation type="submission" date="2015-06" db="EMBL/GenBank/DDBJ databases">
        <title>Expansion of signal transduction pathways in fungi by whole-genome duplication.</title>
        <authorList>
            <consortium name="DOE Joint Genome Institute"/>
            <person name="Corrochano L.M."/>
            <person name="Kuo A."/>
            <person name="Marcet-Houben M."/>
            <person name="Polaino S."/>
            <person name="Salamov A."/>
            <person name="Villalobos J.M."/>
            <person name="Alvarez M.I."/>
            <person name="Avalos J."/>
            <person name="Benito E.P."/>
            <person name="Benoit I."/>
            <person name="Burger G."/>
            <person name="Camino L.P."/>
            <person name="Canovas D."/>
            <person name="Cerda-Olmedo E."/>
            <person name="Cheng J.-F."/>
            <person name="Dominguez A."/>
            <person name="Elias M."/>
            <person name="Eslava A.P."/>
            <person name="Glaser F."/>
            <person name="Grimwood J."/>
            <person name="Gutierrez G."/>
            <person name="Heitman J."/>
            <person name="Henrissat B."/>
            <person name="Iturriaga E.A."/>
            <person name="Lang B.F."/>
            <person name="Lavin J.L."/>
            <person name="Lee S."/>
            <person name="Li W."/>
            <person name="Lindquist E."/>
            <person name="Lopez-Garcia S."/>
            <person name="Luque E.M."/>
            <person name="Marcos A.T."/>
            <person name="Martin J."/>
            <person name="McCluskey K."/>
            <person name="Medina H.R."/>
            <person name="Miralles-Duran A."/>
            <person name="Miyazaki A."/>
            <person name="Munoz-Torres E."/>
            <person name="Oguiza J.A."/>
            <person name="Ohm R."/>
            <person name="Olmedo M."/>
            <person name="Orejas M."/>
            <person name="Ortiz-Castellanos L."/>
            <person name="Pisabarro A.G."/>
            <person name="Rodriguez-Romero J."/>
            <person name="Ruiz-Herrera J."/>
            <person name="Ruiz-Vazquez R."/>
            <person name="Sanz C."/>
            <person name="Schackwitz W."/>
            <person name="Schmutz J."/>
            <person name="Shahriari M."/>
            <person name="Shelest E."/>
            <person name="Silva-Franco F."/>
            <person name="Soanes D."/>
            <person name="Syed K."/>
            <person name="Tagua V.G."/>
            <person name="Talbot N.J."/>
            <person name="Thon M."/>
            <person name="De vries R.P."/>
            <person name="Wiebenga A."/>
            <person name="Yadav J.S."/>
            <person name="Braun E.L."/>
            <person name="Baker S."/>
            <person name="Garre V."/>
            <person name="Horwitz B."/>
            <person name="Torres-Martinez S."/>
            <person name="Idnurm A."/>
            <person name="Herrera-Estrella A."/>
            <person name="Gabaldon T."/>
            <person name="Grigoriev I.V."/>
        </authorList>
    </citation>
    <scope>NUCLEOTIDE SEQUENCE [LARGE SCALE GENOMIC DNA]</scope>
    <source>
        <strain evidence="4">NRRL 1555(-)</strain>
    </source>
</reference>